<keyword evidence="3" id="KW-1185">Reference proteome</keyword>
<organism evidence="2 3">
    <name type="scientific">Suhomyces tanzawaensis NRRL Y-17324</name>
    <dbReference type="NCBI Taxonomy" id="984487"/>
    <lineage>
        <taxon>Eukaryota</taxon>
        <taxon>Fungi</taxon>
        <taxon>Dikarya</taxon>
        <taxon>Ascomycota</taxon>
        <taxon>Saccharomycotina</taxon>
        <taxon>Pichiomycetes</taxon>
        <taxon>Debaryomycetaceae</taxon>
        <taxon>Suhomyces</taxon>
    </lineage>
</organism>
<evidence type="ECO:0000313" key="2">
    <source>
        <dbReference type="EMBL" id="ODV79993.1"/>
    </source>
</evidence>
<feature type="chain" id="PRO_5009162808" evidence="1">
    <location>
        <begin position="24"/>
        <end position="125"/>
    </location>
</feature>
<dbReference type="EMBL" id="KV453911">
    <property type="protein sequence ID" value="ODV79993.1"/>
    <property type="molecule type" value="Genomic_DNA"/>
</dbReference>
<name>A0A1E4SKG7_9ASCO</name>
<feature type="non-terminal residue" evidence="2">
    <location>
        <position position="1"/>
    </location>
</feature>
<sequence length="125" mass="13193">PSLYSSVLSAFFLLLPPPGTTMTQEVGLLVAPAEPKSSLDGMNTNGTAVSSHKTGMWEMTSAGEMSPAMITNPFSPFLKALTTSFTPLLTCLALEAFLTVFNTFLFNFFGASGLANGKTALNLFS</sequence>
<dbReference type="RefSeq" id="XP_020065115.1">
    <property type="nucleotide sequence ID" value="XM_020209863.1"/>
</dbReference>
<reference evidence="3" key="1">
    <citation type="submission" date="2016-05" db="EMBL/GenBank/DDBJ databases">
        <title>Comparative genomics of biotechnologically important yeasts.</title>
        <authorList>
            <consortium name="DOE Joint Genome Institute"/>
            <person name="Riley R."/>
            <person name="Haridas S."/>
            <person name="Wolfe K.H."/>
            <person name="Lopes M.R."/>
            <person name="Hittinger C.T."/>
            <person name="Goker M."/>
            <person name="Salamov A."/>
            <person name="Wisecaver J."/>
            <person name="Long T.M."/>
            <person name="Aerts A.L."/>
            <person name="Barry K."/>
            <person name="Choi C."/>
            <person name="Clum A."/>
            <person name="Coughlan A.Y."/>
            <person name="Deshpande S."/>
            <person name="Douglass A.P."/>
            <person name="Hanson S.J."/>
            <person name="Klenk H.-P."/>
            <person name="Labutti K."/>
            <person name="Lapidus A."/>
            <person name="Lindquist E."/>
            <person name="Lipzen A."/>
            <person name="Meier-Kolthoff J.P."/>
            <person name="Ohm R.A."/>
            <person name="Otillar R.P."/>
            <person name="Pangilinan J."/>
            <person name="Peng Y."/>
            <person name="Rokas A."/>
            <person name="Rosa C.A."/>
            <person name="Scheuner C."/>
            <person name="Sibirny A.A."/>
            <person name="Slot J.C."/>
            <person name="Stielow J.B."/>
            <person name="Sun H."/>
            <person name="Kurtzman C.P."/>
            <person name="Blackwell M."/>
            <person name="Grigoriev I.V."/>
            <person name="Jeffries T.W."/>
        </authorList>
    </citation>
    <scope>NUCLEOTIDE SEQUENCE [LARGE SCALE GENOMIC DNA]</scope>
    <source>
        <strain evidence="3">NRRL Y-17324</strain>
    </source>
</reference>
<evidence type="ECO:0000313" key="3">
    <source>
        <dbReference type="Proteomes" id="UP000094285"/>
    </source>
</evidence>
<protein>
    <submittedName>
        <fullName evidence="2">Uncharacterized protein</fullName>
    </submittedName>
</protein>
<feature type="signal peptide" evidence="1">
    <location>
        <begin position="1"/>
        <end position="23"/>
    </location>
</feature>
<evidence type="ECO:0000256" key="1">
    <source>
        <dbReference type="SAM" id="SignalP"/>
    </source>
</evidence>
<proteinExistence type="predicted"/>
<dbReference type="AlphaFoldDB" id="A0A1E4SKG7"/>
<dbReference type="GeneID" id="30983999"/>
<gene>
    <name evidence="2" type="ORF">CANTADRAFT_50722</name>
</gene>
<dbReference type="OrthoDB" id="10401200at2759"/>
<keyword evidence="1" id="KW-0732">Signal</keyword>
<accession>A0A1E4SKG7</accession>
<dbReference type="Proteomes" id="UP000094285">
    <property type="component" value="Unassembled WGS sequence"/>
</dbReference>